<dbReference type="AlphaFoldDB" id="A0A550C4P8"/>
<protein>
    <submittedName>
        <fullName evidence="2">Uncharacterized protein</fullName>
    </submittedName>
</protein>
<feature type="compositionally biased region" description="Low complexity" evidence="1">
    <location>
        <begin position="64"/>
        <end position="73"/>
    </location>
</feature>
<feature type="compositionally biased region" description="Polar residues" evidence="1">
    <location>
        <begin position="1"/>
        <end position="11"/>
    </location>
</feature>
<sequence>MTCSRGSQPAASTCRRSPSTRCRPPSTRHRPHSTRRWSPSTRLWCPSTRHRSTNRSIWIPYPSPASRRAISSPASPPSRTEHPRLGEYEDQSDDATVRRCDGARPHRRCEASPKQTTRDQADGARPVRPVRGQSESDDARAVRIRRCEASLTMHDKLDEVKPGRRSTIHDHNDTKRPAGLYKTSSTPPVHRQ</sequence>
<dbReference type="EMBL" id="VDMD01000026">
    <property type="protein sequence ID" value="TRM59676.1"/>
    <property type="molecule type" value="Genomic_DNA"/>
</dbReference>
<organism evidence="2 3">
    <name type="scientific">Schizophyllum amplum</name>
    <dbReference type="NCBI Taxonomy" id="97359"/>
    <lineage>
        <taxon>Eukaryota</taxon>
        <taxon>Fungi</taxon>
        <taxon>Dikarya</taxon>
        <taxon>Basidiomycota</taxon>
        <taxon>Agaricomycotina</taxon>
        <taxon>Agaricomycetes</taxon>
        <taxon>Agaricomycetidae</taxon>
        <taxon>Agaricales</taxon>
        <taxon>Schizophyllaceae</taxon>
        <taxon>Schizophyllum</taxon>
    </lineage>
</organism>
<evidence type="ECO:0000313" key="3">
    <source>
        <dbReference type="Proteomes" id="UP000320762"/>
    </source>
</evidence>
<proteinExistence type="predicted"/>
<feature type="compositionally biased region" description="Polar residues" evidence="1">
    <location>
        <begin position="182"/>
        <end position="192"/>
    </location>
</feature>
<feature type="compositionally biased region" description="Basic and acidic residues" evidence="1">
    <location>
        <begin position="137"/>
        <end position="176"/>
    </location>
</feature>
<comment type="caution">
    <text evidence="2">The sequence shown here is derived from an EMBL/GenBank/DDBJ whole genome shotgun (WGS) entry which is preliminary data.</text>
</comment>
<reference evidence="2 3" key="1">
    <citation type="journal article" date="2019" name="New Phytol.">
        <title>Comparative genomics reveals unique wood-decay strategies and fruiting body development in the Schizophyllaceae.</title>
        <authorList>
            <person name="Almasi E."/>
            <person name="Sahu N."/>
            <person name="Krizsan K."/>
            <person name="Balint B."/>
            <person name="Kovacs G.M."/>
            <person name="Kiss B."/>
            <person name="Cseklye J."/>
            <person name="Drula E."/>
            <person name="Henrissat B."/>
            <person name="Nagy I."/>
            <person name="Chovatia M."/>
            <person name="Adam C."/>
            <person name="LaButti K."/>
            <person name="Lipzen A."/>
            <person name="Riley R."/>
            <person name="Grigoriev I.V."/>
            <person name="Nagy L.G."/>
        </authorList>
    </citation>
    <scope>NUCLEOTIDE SEQUENCE [LARGE SCALE GENOMIC DNA]</scope>
    <source>
        <strain evidence="2 3">NL-1724</strain>
    </source>
</reference>
<feature type="region of interest" description="Disordered" evidence="1">
    <location>
        <begin position="1"/>
        <end position="192"/>
    </location>
</feature>
<evidence type="ECO:0000256" key="1">
    <source>
        <dbReference type="SAM" id="MobiDB-lite"/>
    </source>
</evidence>
<feature type="compositionally biased region" description="Basic and acidic residues" evidence="1">
    <location>
        <begin position="95"/>
        <end position="122"/>
    </location>
</feature>
<dbReference type="Proteomes" id="UP000320762">
    <property type="component" value="Unassembled WGS sequence"/>
</dbReference>
<accession>A0A550C4P8</accession>
<feature type="compositionally biased region" description="Low complexity" evidence="1">
    <location>
        <begin position="12"/>
        <end position="25"/>
    </location>
</feature>
<gene>
    <name evidence="2" type="ORF">BD626DRAFT_507020</name>
</gene>
<feature type="compositionally biased region" description="Basic residues" evidence="1">
    <location>
        <begin position="26"/>
        <end position="35"/>
    </location>
</feature>
<evidence type="ECO:0000313" key="2">
    <source>
        <dbReference type="EMBL" id="TRM59676.1"/>
    </source>
</evidence>
<name>A0A550C4P8_9AGAR</name>
<keyword evidence="3" id="KW-1185">Reference proteome</keyword>